<sequence>MEKKEGYGKEAFVICRSRLSSSTLFHHWLISRAGRSRALGTVGHYILRNSLKRSLSVSPRINSDDPTKIDPPSVIGFETLYSHLKH</sequence>
<accession>A0A284QS82</accession>
<name>A0A284QS82_ARMOS</name>
<dbReference type="EMBL" id="FUEG01000002">
    <property type="protein sequence ID" value="SJK99241.1"/>
    <property type="molecule type" value="Genomic_DNA"/>
</dbReference>
<keyword evidence="2" id="KW-1185">Reference proteome</keyword>
<reference evidence="2" key="1">
    <citation type="journal article" date="2017" name="Nat. Ecol. Evol.">
        <title>Genome expansion and lineage-specific genetic innovations in the forest pathogenic fungi Armillaria.</title>
        <authorList>
            <person name="Sipos G."/>
            <person name="Prasanna A.N."/>
            <person name="Walter M.C."/>
            <person name="O'Connor E."/>
            <person name="Balint B."/>
            <person name="Krizsan K."/>
            <person name="Kiss B."/>
            <person name="Hess J."/>
            <person name="Varga T."/>
            <person name="Slot J."/>
            <person name="Riley R."/>
            <person name="Boka B."/>
            <person name="Rigling D."/>
            <person name="Barry K."/>
            <person name="Lee J."/>
            <person name="Mihaltcheva S."/>
            <person name="LaButti K."/>
            <person name="Lipzen A."/>
            <person name="Waldron R."/>
            <person name="Moloney N.M."/>
            <person name="Sperisen C."/>
            <person name="Kredics L."/>
            <person name="Vagvoelgyi C."/>
            <person name="Patrignani A."/>
            <person name="Fitzpatrick D."/>
            <person name="Nagy I."/>
            <person name="Doyle S."/>
            <person name="Anderson J.B."/>
            <person name="Grigoriev I.V."/>
            <person name="Gueldener U."/>
            <person name="Muensterkoetter M."/>
            <person name="Nagy L.G."/>
        </authorList>
    </citation>
    <scope>NUCLEOTIDE SEQUENCE [LARGE SCALE GENOMIC DNA]</scope>
    <source>
        <strain evidence="2">C18/9</strain>
    </source>
</reference>
<protein>
    <submittedName>
        <fullName evidence="1">Uncharacterized protein</fullName>
    </submittedName>
</protein>
<dbReference type="Proteomes" id="UP000219338">
    <property type="component" value="Unassembled WGS sequence"/>
</dbReference>
<proteinExistence type="predicted"/>
<dbReference type="AlphaFoldDB" id="A0A284QS82"/>
<evidence type="ECO:0000313" key="1">
    <source>
        <dbReference type="EMBL" id="SJK99241.1"/>
    </source>
</evidence>
<organism evidence="1 2">
    <name type="scientific">Armillaria ostoyae</name>
    <name type="common">Armillaria root rot fungus</name>
    <dbReference type="NCBI Taxonomy" id="47428"/>
    <lineage>
        <taxon>Eukaryota</taxon>
        <taxon>Fungi</taxon>
        <taxon>Dikarya</taxon>
        <taxon>Basidiomycota</taxon>
        <taxon>Agaricomycotina</taxon>
        <taxon>Agaricomycetes</taxon>
        <taxon>Agaricomycetidae</taxon>
        <taxon>Agaricales</taxon>
        <taxon>Marasmiineae</taxon>
        <taxon>Physalacriaceae</taxon>
        <taxon>Armillaria</taxon>
    </lineage>
</organism>
<gene>
    <name evidence="1" type="ORF">ARMOST_02532</name>
</gene>
<evidence type="ECO:0000313" key="2">
    <source>
        <dbReference type="Proteomes" id="UP000219338"/>
    </source>
</evidence>
<dbReference type="OrthoDB" id="10521691at2759"/>